<dbReference type="EMBL" id="KZ679686">
    <property type="protein sequence ID" value="PTB51075.1"/>
    <property type="molecule type" value="Genomic_DNA"/>
</dbReference>
<keyword evidence="2" id="KW-1185">Reference proteome</keyword>
<dbReference type="GeneID" id="36622212"/>
<protein>
    <submittedName>
        <fullName evidence="1">Uncharacterized protein</fullName>
    </submittedName>
</protein>
<accession>A0A2T4A1Y4</accession>
<proteinExistence type="predicted"/>
<sequence>MTRSDRLITVMAPILLVHRLRLARPRRAPALVIIRVHRIAEAEPVLASPSSPCASSLSTLYRGTSPWKIEARLPLEHPLSGSARGRGPGPGGLWHAKHCWARPCSYRYSSLDGNCGGRWLASVRAKVQAHLDQTSHASLDEVGKLLASTPSRN</sequence>
<dbReference type="RefSeq" id="XP_024770752.1">
    <property type="nucleotide sequence ID" value="XM_024913649.1"/>
</dbReference>
<evidence type="ECO:0000313" key="2">
    <source>
        <dbReference type="Proteomes" id="UP000241690"/>
    </source>
</evidence>
<gene>
    <name evidence="1" type="ORF">M431DRAFT_233870</name>
</gene>
<reference evidence="1 2" key="1">
    <citation type="submission" date="2016-07" db="EMBL/GenBank/DDBJ databases">
        <title>Multiple horizontal gene transfer events from other fungi enriched the ability of initially mycotrophic Trichoderma (Ascomycota) to feed on dead plant biomass.</title>
        <authorList>
            <consortium name="DOE Joint Genome Institute"/>
            <person name="Aerts A."/>
            <person name="Atanasova L."/>
            <person name="Chenthamara K."/>
            <person name="Zhang J."/>
            <person name="Grujic M."/>
            <person name="Henrissat B."/>
            <person name="Kuo A."/>
            <person name="Salamov A."/>
            <person name="Lipzen A."/>
            <person name="Labutti K."/>
            <person name="Barry K."/>
            <person name="Miao Y."/>
            <person name="Rahimi M.J."/>
            <person name="Shen Q."/>
            <person name="Grigoriev I.V."/>
            <person name="Kubicek C.P."/>
            <person name="Druzhinina I.S."/>
        </authorList>
    </citation>
    <scope>NUCLEOTIDE SEQUENCE [LARGE SCALE GENOMIC DNA]</scope>
    <source>
        <strain evidence="1 2">CBS 226.95</strain>
    </source>
</reference>
<dbReference type="AlphaFoldDB" id="A0A2T4A1Y4"/>
<dbReference type="Proteomes" id="UP000241690">
    <property type="component" value="Unassembled WGS sequence"/>
</dbReference>
<evidence type="ECO:0000313" key="1">
    <source>
        <dbReference type="EMBL" id="PTB51075.1"/>
    </source>
</evidence>
<organism evidence="1 2">
    <name type="scientific">Trichoderma harzianum CBS 226.95</name>
    <dbReference type="NCBI Taxonomy" id="983964"/>
    <lineage>
        <taxon>Eukaryota</taxon>
        <taxon>Fungi</taxon>
        <taxon>Dikarya</taxon>
        <taxon>Ascomycota</taxon>
        <taxon>Pezizomycotina</taxon>
        <taxon>Sordariomycetes</taxon>
        <taxon>Hypocreomycetidae</taxon>
        <taxon>Hypocreales</taxon>
        <taxon>Hypocreaceae</taxon>
        <taxon>Trichoderma</taxon>
    </lineage>
</organism>
<name>A0A2T4A1Y4_TRIHA</name>